<dbReference type="InterPro" id="IPR032710">
    <property type="entry name" value="NTF2-like_dom_sf"/>
</dbReference>
<dbReference type="Pfam" id="PF04542">
    <property type="entry name" value="Sigma70_r2"/>
    <property type="match status" value="1"/>
</dbReference>
<dbReference type="Gene3D" id="1.10.10.10">
    <property type="entry name" value="Winged helix-like DNA-binding domain superfamily/Winged helix DNA-binding domain"/>
    <property type="match status" value="1"/>
</dbReference>
<dbReference type="PANTHER" id="PTHR30173">
    <property type="entry name" value="SIGMA 19 FACTOR"/>
    <property type="match status" value="1"/>
</dbReference>
<dbReference type="Proteomes" id="UP000549009">
    <property type="component" value="Unassembled WGS sequence"/>
</dbReference>
<dbReference type="Gene3D" id="3.10.450.50">
    <property type="match status" value="1"/>
</dbReference>
<dbReference type="GO" id="GO:0016987">
    <property type="term" value="F:sigma factor activity"/>
    <property type="evidence" value="ECO:0007669"/>
    <property type="project" value="UniProtKB-KW"/>
</dbReference>
<keyword evidence="3" id="KW-0805">Transcription regulation</keyword>
<dbReference type="SUPFAM" id="SSF88946">
    <property type="entry name" value="Sigma2 domain of RNA polymerase sigma factors"/>
    <property type="match status" value="1"/>
</dbReference>
<evidence type="ECO:0000313" key="9">
    <source>
        <dbReference type="EMBL" id="QEV60961.1"/>
    </source>
</evidence>
<dbReference type="CDD" id="cd06171">
    <property type="entry name" value="Sigma70_r4"/>
    <property type="match status" value="1"/>
</dbReference>
<dbReference type="InterPro" id="IPR007627">
    <property type="entry name" value="RNA_pol_sigma70_r2"/>
</dbReference>
<dbReference type="KEGG" id="sspb:CP982_21450"/>
<evidence type="ECO:0000313" key="10">
    <source>
        <dbReference type="Proteomes" id="UP000326505"/>
    </source>
</evidence>
<keyword evidence="4" id="KW-0731">Sigma factor</keyword>
<evidence type="ECO:0000259" key="6">
    <source>
        <dbReference type="Pfam" id="PF04542"/>
    </source>
</evidence>
<evidence type="ECO:0000256" key="1">
    <source>
        <dbReference type="ARBA" id="ARBA00010641"/>
    </source>
</evidence>
<evidence type="ECO:0000256" key="5">
    <source>
        <dbReference type="ARBA" id="ARBA00023163"/>
    </source>
</evidence>
<accession>A0A5P2X955</accession>
<dbReference type="InterPro" id="IPR036388">
    <property type="entry name" value="WH-like_DNA-bd_sf"/>
</dbReference>
<comment type="subunit">
    <text evidence="2">Interacts transiently with the RNA polymerase catalytic core formed by RpoA, RpoB, RpoC and RpoZ (2 alpha, 1 beta, 1 beta' and 1 omega subunit) to form the RNA polymerase holoenzyme that can initiate transcription.</text>
</comment>
<dbReference type="Pfam" id="PF08281">
    <property type="entry name" value="Sigma70_r4_2"/>
    <property type="match status" value="1"/>
</dbReference>
<dbReference type="OrthoDB" id="3211555at2"/>
<proteinExistence type="inferred from homology"/>
<dbReference type="GO" id="GO:0006352">
    <property type="term" value="P:DNA-templated transcription initiation"/>
    <property type="evidence" value="ECO:0007669"/>
    <property type="project" value="InterPro"/>
</dbReference>
<dbReference type="NCBIfam" id="TIGR02957">
    <property type="entry name" value="SigX4"/>
    <property type="match status" value="1"/>
</dbReference>
<dbReference type="InterPro" id="IPR013325">
    <property type="entry name" value="RNA_pol_sigma_r2"/>
</dbReference>
<reference evidence="8 11" key="2">
    <citation type="submission" date="2020-08" db="EMBL/GenBank/DDBJ databases">
        <title>Genomic Encyclopedia of Type Strains, Phase III (KMG-III): the genomes of soil and plant-associated and newly described type strains.</title>
        <authorList>
            <person name="Whitman W."/>
        </authorList>
    </citation>
    <scope>NUCLEOTIDE SEQUENCE [LARGE SCALE GENOMIC DNA]</scope>
    <source>
        <strain evidence="8 11">CECT 3146</strain>
    </source>
</reference>
<dbReference type="EMBL" id="JACHJD010000004">
    <property type="protein sequence ID" value="MBB5103978.1"/>
    <property type="molecule type" value="Genomic_DNA"/>
</dbReference>
<sequence length="290" mass="31440">MDRLATYEENRARLFGLAYRLLGEAAEAEDVLQDAYVRWADSGPVEVPAAWLTKVVTNLCLNRLSSARARRESYVGPWLPEPVFTDGGQLGPLETVEQRDSVSVGLLVLLERLTPAERAAFVLREAFGYPHADIAEVLDVPETRVRQLYRRAREHVQQPRRRFVADPEHRVEIVRRFLAAAAEGDVAGLEQLLAKDVVAWADGGGQVSAARRPVAGADKVARLLIGIAAHPRAAGAALDVRTVNGGPAIVAHLAGELIAVLHLEIENGLVTAVRNVVNPAKLAFASAQPV</sequence>
<dbReference type="Proteomes" id="UP000326505">
    <property type="component" value="Chromosome"/>
</dbReference>
<reference evidence="9 10" key="1">
    <citation type="submission" date="2017-09" db="EMBL/GenBank/DDBJ databases">
        <authorList>
            <person name="Lee N."/>
            <person name="Cho B.-K."/>
        </authorList>
    </citation>
    <scope>NUCLEOTIDE SEQUENCE [LARGE SCALE GENOMIC DNA]</scope>
    <source>
        <strain evidence="9 10">ATCC 27465</strain>
    </source>
</reference>
<feature type="domain" description="RNA polymerase sigma factor 70 region 4 type 2" evidence="7">
    <location>
        <begin position="106"/>
        <end position="155"/>
    </location>
</feature>
<name>A0A5P2X955_STRST</name>
<dbReference type="InterPro" id="IPR052704">
    <property type="entry name" value="ECF_Sigma-70_Domain"/>
</dbReference>
<evidence type="ECO:0000313" key="11">
    <source>
        <dbReference type="Proteomes" id="UP000549009"/>
    </source>
</evidence>
<dbReference type="GO" id="GO:0003677">
    <property type="term" value="F:DNA binding"/>
    <property type="evidence" value="ECO:0007669"/>
    <property type="project" value="InterPro"/>
</dbReference>
<dbReference type="EMBL" id="CP023690">
    <property type="protein sequence ID" value="QEV60961.1"/>
    <property type="molecule type" value="Genomic_DNA"/>
</dbReference>
<dbReference type="AlphaFoldDB" id="A0A5P2X955"/>
<dbReference type="Gene3D" id="1.10.1740.10">
    <property type="match status" value="1"/>
</dbReference>
<dbReference type="NCBIfam" id="NF007214">
    <property type="entry name" value="PRK09636.1"/>
    <property type="match status" value="1"/>
</dbReference>
<evidence type="ECO:0000256" key="4">
    <source>
        <dbReference type="ARBA" id="ARBA00023082"/>
    </source>
</evidence>
<evidence type="ECO:0000256" key="2">
    <source>
        <dbReference type="ARBA" id="ARBA00011344"/>
    </source>
</evidence>
<dbReference type="InterPro" id="IPR014284">
    <property type="entry name" value="RNA_pol_sigma-70_dom"/>
</dbReference>
<dbReference type="RefSeq" id="WP_150512016.1">
    <property type="nucleotide sequence ID" value="NZ_BMSQ01000015.1"/>
</dbReference>
<dbReference type="InterPro" id="IPR013249">
    <property type="entry name" value="RNA_pol_sigma70_r4_t2"/>
</dbReference>
<comment type="similarity">
    <text evidence="1">Belongs to the sigma-70 factor family. ECF subfamily.</text>
</comment>
<evidence type="ECO:0000313" key="8">
    <source>
        <dbReference type="EMBL" id="MBB5103978.1"/>
    </source>
</evidence>
<organism evidence="9 10">
    <name type="scientific">Streptomyces spectabilis</name>
    <dbReference type="NCBI Taxonomy" id="68270"/>
    <lineage>
        <taxon>Bacteria</taxon>
        <taxon>Bacillati</taxon>
        <taxon>Actinomycetota</taxon>
        <taxon>Actinomycetes</taxon>
        <taxon>Kitasatosporales</taxon>
        <taxon>Streptomycetaceae</taxon>
        <taxon>Streptomyces</taxon>
    </lineage>
</organism>
<keyword evidence="5" id="KW-0804">Transcription</keyword>
<evidence type="ECO:0000259" key="7">
    <source>
        <dbReference type="Pfam" id="PF08281"/>
    </source>
</evidence>
<dbReference type="PANTHER" id="PTHR30173:SF36">
    <property type="entry name" value="ECF RNA POLYMERASE SIGMA FACTOR SIGJ"/>
    <property type="match status" value="1"/>
</dbReference>
<dbReference type="SUPFAM" id="SSF54427">
    <property type="entry name" value="NTF2-like"/>
    <property type="match status" value="1"/>
</dbReference>
<gene>
    <name evidence="9" type="ORF">CP982_21450</name>
    <name evidence="8" type="ORF">FHS40_003040</name>
</gene>
<dbReference type="InterPro" id="IPR013324">
    <property type="entry name" value="RNA_pol_sigma_r3/r4-like"/>
</dbReference>
<dbReference type="NCBIfam" id="TIGR02937">
    <property type="entry name" value="sigma70-ECF"/>
    <property type="match status" value="1"/>
</dbReference>
<evidence type="ECO:0000256" key="3">
    <source>
        <dbReference type="ARBA" id="ARBA00023015"/>
    </source>
</evidence>
<dbReference type="SUPFAM" id="SSF88659">
    <property type="entry name" value="Sigma3 and sigma4 domains of RNA polymerase sigma factors"/>
    <property type="match status" value="1"/>
</dbReference>
<protein>
    <submittedName>
        <fullName evidence="8 9">RNA polymerase sigma-70 factor</fullName>
    </submittedName>
</protein>
<keyword evidence="11" id="KW-1185">Reference proteome</keyword>
<feature type="domain" description="RNA polymerase sigma-70 region 2" evidence="6">
    <location>
        <begin position="7"/>
        <end position="68"/>
    </location>
</feature>
<dbReference type="InterPro" id="IPR014303">
    <property type="entry name" value="RNA_pol_sigma-70_ECF"/>
</dbReference>